<gene>
    <name evidence="2" type="ORF">GBG18_13315</name>
    <name evidence="1" type="ORF">GBG19_11075</name>
</gene>
<keyword evidence="3" id="KW-1185">Reference proteome</keyword>
<dbReference type="Pfam" id="PF01730">
    <property type="entry name" value="UreF"/>
    <property type="match status" value="1"/>
</dbReference>
<dbReference type="Proteomes" id="UP000461010">
    <property type="component" value="Unassembled WGS sequence"/>
</dbReference>
<dbReference type="EMBL" id="WFKJ01000053">
    <property type="protein sequence ID" value="KAB7888145.1"/>
    <property type="molecule type" value="Genomic_DNA"/>
</dbReference>
<organism evidence="1 4">
    <name type="scientific">Poseidonibacter ostreae</name>
    <dbReference type="NCBI Taxonomy" id="2654171"/>
    <lineage>
        <taxon>Bacteria</taxon>
        <taxon>Pseudomonadati</taxon>
        <taxon>Campylobacterota</taxon>
        <taxon>Epsilonproteobacteria</taxon>
        <taxon>Campylobacterales</taxon>
        <taxon>Arcobacteraceae</taxon>
        <taxon>Poseidonibacter</taxon>
    </lineage>
</organism>
<dbReference type="RefSeq" id="WP_152191816.1">
    <property type="nucleotide sequence ID" value="NZ_WFKJ01000053.1"/>
</dbReference>
<evidence type="ECO:0000313" key="2">
    <source>
        <dbReference type="EMBL" id="KAB7888145.1"/>
    </source>
</evidence>
<evidence type="ECO:0000313" key="3">
    <source>
        <dbReference type="Proteomes" id="UP000461010"/>
    </source>
</evidence>
<evidence type="ECO:0000313" key="1">
    <source>
        <dbReference type="EMBL" id="KAB7887201.1"/>
    </source>
</evidence>
<protein>
    <submittedName>
        <fullName evidence="1">Urease</fullName>
    </submittedName>
</protein>
<proteinExistence type="predicted"/>
<dbReference type="GO" id="GO:0016151">
    <property type="term" value="F:nickel cation binding"/>
    <property type="evidence" value="ECO:0007669"/>
    <property type="project" value="InterPro"/>
</dbReference>
<comment type="caution">
    <text evidence="1">The sequence shown here is derived from an EMBL/GenBank/DDBJ whole genome shotgun (WGS) entry which is preliminary data.</text>
</comment>
<dbReference type="Gene3D" id="1.10.4190.10">
    <property type="entry name" value="Urease accessory protein UreF"/>
    <property type="match status" value="1"/>
</dbReference>
<name>A0A6L4WQP9_9BACT</name>
<dbReference type="InterPro" id="IPR002639">
    <property type="entry name" value="UreF"/>
</dbReference>
<dbReference type="InterPro" id="IPR038277">
    <property type="entry name" value="UreF_sf"/>
</dbReference>
<reference evidence="3 4" key="1">
    <citation type="submission" date="2019-10" db="EMBL/GenBank/DDBJ databases">
        <title>Poseidonibacter ostreae sp. nov., isolated from the gut of the Ostrea denselamellosa.</title>
        <authorList>
            <person name="Choi A."/>
        </authorList>
    </citation>
    <scope>NUCLEOTIDE SEQUENCE [LARGE SCALE GENOMIC DNA]</scope>
    <source>
        <strain evidence="1 4">SJOD-M-33</strain>
        <strain evidence="2 3">SJOD-M-5</strain>
    </source>
</reference>
<sequence>MVKHITHTNQTSLKSLSRFIQILDGSFPSGMFVHSFGLEPHIVKEKVKDIDTLKIYLENLIIDQYCKMEFVYIQKTYKFLEENKLFLVKKLDNEISSYLTYEYAKASKNIGHNYYVQIKDTLDKTKVKEYFSFIKDEKADANELIVLAAYAYDLDIDIKDFIVMWTKKNLINIAATSIKISRIKPSDIQKMLFKFDDLLENMDFNFDEKITNFNPLFEEVIFEHKTLEPKMFVT</sequence>
<dbReference type="Proteomes" id="UP000472839">
    <property type="component" value="Unassembled WGS sequence"/>
</dbReference>
<dbReference type="EMBL" id="WFKK01000034">
    <property type="protein sequence ID" value="KAB7887201.1"/>
    <property type="molecule type" value="Genomic_DNA"/>
</dbReference>
<evidence type="ECO:0000313" key="4">
    <source>
        <dbReference type="Proteomes" id="UP000472839"/>
    </source>
</evidence>
<dbReference type="AlphaFoldDB" id="A0A6L4WQP9"/>
<accession>A0A6L4WQP9</accession>